<dbReference type="Proteomes" id="UP000191153">
    <property type="component" value="Unassembled WGS sequence"/>
</dbReference>
<dbReference type="EMBL" id="FUWX01000013">
    <property type="protein sequence ID" value="SJZ86424.1"/>
    <property type="molecule type" value="Genomic_DNA"/>
</dbReference>
<dbReference type="GO" id="GO:0016655">
    <property type="term" value="F:oxidoreductase activity, acting on NAD(P)H, quinone or similar compound as acceptor"/>
    <property type="evidence" value="ECO:0007669"/>
    <property type="project" value="InterPro"/>
</dbReference>
<evidence type="ECO:0000256" key="6">
    <source>
        <dbReference type="HAMAP-Rule" id="MF_01216"/>
    </source>
</evidence>
<evidence type="ECO:0000259" key="7">
    <source>
        <dbReference type="Pfam" id="PF02525"/>
    </source>
</evidence>
<keyword evidence="9" id="KW-1185">Reference proteome</keyword>
<protein>
    <recommendedName>
        <fullName evidence="6">FMN dependent NADH:quinone oxidoreductase</fullName>
        <ecNumber evidence="6">1.6.5.-</ecNumber>
    </recommendedName>
    <alternativeName>
        <fullName evidence="6">Azo-dye reductase</fullName>
    </alternativeName>
    <alternativeName>
        <fullName evidence="6">FMN-dependent NADH-azo compound oxidoreductase</fullName>
    </alternativeName>
    <alternativeName>
        <fullName evidence="6">FMN-dependent NADH-azoreductase</fullName>
        <ecNumber evidence="6">1.7.1.17</ecNumber>
    </alternativeName>
</protein>
<dbReference type="EC" id="1.7.1.17" evidence="6"/>
<comment type="catalytic activity">
    <reaction evidence="6">
        <text>2 a quinone + NADH + H(+) = 2 a 1,4-benzosemiquinone + NAD(+)</text>
        <dbReference type="Rhea" id="RHEA:65952"/>
        <dbReference type="ChEBI" id="CHEBI:15378"/>
        <dbReference type="ChEBI" id="CHEBI:57540"/>
        <dbReference type="ChEBI" id="CHEBI:57945"/>
        <dbReference type="ChEBI" id="CHEBI:132124"/>
        <dbReference type="ChEBI" id="CHEBI:134225"/>
    </reaction>
</comment>
<dbReference type="STRING" id="180163.SAMN02745174_01765"/>
<proteinExistence type="inferred from homology"/>
<reference evidence="8 9" key="1">
    <citation type="submission" date="2017-02" db="EMBL/GenBank/DDBJ databases">
        <authorList>
            <person name="Peterson S.W."/>
        </authorList>
    </citation>
    <scope>NUCLEOTIDE SEQUENCE [LARGE SCALE GENOMIC DNA]</scope>
    <source>
        <strain evidence="8 9">ATCC 700028</strain>
    </source>
</reference>
<dbReference type="AlphaFoldDB" id="A0A1T4P4I3"/>
<dbReference type="SUPFAM" id="SSF52218">
    <property type="entry name" value="Flavoproteins"/>
    <property type="match status" value="1"/>
</dbReference>
<evidence type="ECO:0000256" key="3">
    <source>
        <dbReference type="ARBA" id="ARBA00023002"/>
    </source>
</evidence>
<comment type="catalytic activity">
    <reaction evidence="5">
        <text>N,N-dimethyl-1,4-phenylenediamine + anthranilate + 2 NAD(+) = 2-(4-dimethylaminophenyl)diazenylbenzoate + 2 NADH + 2 H(+)</text>
        <dbReference type="Rhea" id="RHEA:55872"/>
        <dbReference type="ChEBI" id="CHEBI:15378"/>
        <dbReference type="ChEBI" id="CHEBI:15783"/>
        <dbReference type="ChEBI" id="CHEBI:16567"/>
        <dbReference type="ChEBI" id="CHEBI:57540"/>
        <dbReference type="ChEBI" id="CHEBI:57945"/>
        <dbReference type="ChEBI" id="CHEBI:71579"/>
        <dbReference type="EC" id="1.7.1.17"/>
    </reaction>
    <physiologicalReaction direction="right-to-left" evidence="5">
        <dbReference type="Rhea" id="RHEA:55874"/>
    </physiologicalReaction>
</comment>
<comment type="similarity">
    <text evidence="6">Belongs to the azoreductase type 1 family.</text>
</comment>
<comment type="function">
    <text evidence="6">Quinone reductase that provides resistance to thiol-specific stress caused by electrophilic quinones.</text>
</comment>
<evidence type="ECO:0000313" key="9">
    <source>
        <dbReference type="Proteomes" id="UP000191153"/>
    </source>
</evidence>
<comment type="caution">
    <text evidence="6">Lacks conserved residue(s) required for the propagation of feature annotation.</text>
</comment>
<dbReference type="HAMAP" id="MF_01216">
    <property type="entry name" value="Azoreductase_type1"/>
    <property type="match status" value="1"/>
</dbReference>
<feature type="binding site" evidence="6">
    <location>
        <begin position="131"/>
        <end position="134"/>
    </location>
    <ligand>
        <name>FMN</name>
        <dbReference type="ChEBI" id="CHEBI:58210"/>
    </ligand>
</feature>
<dbReference type="GO" id="GO:0009055">
    <property type="term" value="F:electron transfer activity"/>
    <property type="evidence" value="ECO:0007669"/>
    <property type="project" value="UniProtKB-UniRule"/>
</dbReference>
<dbReference type="InterPro" id="IPR023048">
    <property type="entry name" value="NADH:quinone_OxRdtase_FMN_depd"/>
</dbReference>
<comment type="subunit">
    <text evidence="6">Homodimer.</text>
</comment>
<keyword evidence="2 6" id="KW-0288">FMN</keyword>
<comment type="function">
    <text evidence="6">Also exhibits azoreductase activity. Catalyzes the reductive cleavage of the azo bond in aromatic azo compounds to the corresponding amines.</text>
</comment>
<dbReference type="Pfam" id="PF02525">
    <property type="entry name" value="Flavodoxin_2"/>
    <property type="match status" value="1"/>
</dbReference>
<evidence type="ECO:0000256" key="4">
    <source>
        <dbReference type="ARBA" id="ARBA00023027"/>
    </source>
</evidence>
<name>A0A1T4P4I3_9FUSO</name>
<dbReference type="RefSeq" id="WP_078694229.1">
    <property type="nucleotide sequence ID" value="NZ_FUWX01000013.1"/>
</dbReference>
<dbReference type="PANTHER" id="PTHR43741">
    <property type="entry name" value="FMN-DEPENDENT NADH-AZOREDUCTASE 1"/>
    <property type="match status" value="1"/>
</dbReference>
<comment type="cofactor">
    <cofactor evidence="6">
        <name>FMN</name>
        <dbReference type="ChEBI" id="CHEBI:58210"/>
    </cofactor>
    <text evidence="6">Binds 1 FMN per subunit.</text>
</comment>
<keyword evidence="1 6" id="KW-0285">Flavoprotein</keyword>
<evidence type="ECO:0000313" key="8">
    <source>
        <dbReference type="EMBL" id="SJZ86424.1"/>
    </source>
</evidence>
<dbReference type="PANTHER" id="PTHR43741:SF4">
    <property type="entry name" value="FMN-DEPENDENT NADH:QUINONE OXIDOREDUCTASE"/>
    <property type="match status" value="1"/>
</dbReference>
<gene>
    <name evidence="6" type="primary">azoR</name>
    <name evidence="8" type="ORF">SAMN02745174_01765</name>
</gene>
<accession>A0A1T4P4I3</accession>
<dbReference type="Gene3D" id="3.40.50.360">
    <property type="match status" value="1"/>
</dbReference>
<organism evidence="8 9">
    <name type="scientific">Cetobacterium ceti</name>
    <dbReference type="NCBI Taxonomy" id="180163"/>
    <lineage>
        <taxon>Bacteria</taxon>
        <taxon>Fusobacteriati</taxon>
        <taxon>Fusobacteriota</taxon>
        <taxon>Fusobacteriia</taxon>
        <taxon>Fusobacteriales</taxon>
        <taxon>Fusobacteriaceae</taxon>
        <taxon>Cetobacterium</taxon>
    </lineage>
</organism>
<dbReference type="OrthoDB" id="9805013at2"/>
<evidence type="ECO:0000256" key="5">
    <source>
        <dbReference type="ARBA" id="ARBA00048542"/>
    </source>
</evidence>
<dbReference type="GO" id="GO:0010181">
    <property type="term" value="F:FMN binding"/>
    <property type="evidence" value="ECO:0007669"/>
    <property type="project" value="UniProtKB-UniRule"/>
</dbReference>
<evidence type="ECO:0000256" key="2">
    <source>
        <dbReference type="ARBA" id="ARBA00022643"/>
    </source>
</evidence>
<dbReference type="InterPro" id="IPR029039">
    <property type="entry name" value="Flavoprotein-like_sf"/>
</dbReference>
<feature type="binding site" evidence="6">
    <location>
        <begin position="86"/>
        <end position="89"/>
    </location>
    <ligand>
        <name>FMN</name>
        <dbReference type="ChEBI" id="CHEBI:58210"/>
    </ligand>
</feature>
<dbReference type="InterPro" id="IPR050104">
    <property type="entry name" value="FMN-dep_NADH:Q_OxRdtase_AzoR1"/>
</dbReference>
<dbReference type="InterPro" id="IPR003680">
    <property type="entry name" value="Flavodoxin_fold"/>
</dbReference>
<sequence length="195" mass="22905">MKKILCIIATPKKEEESYGRQMTHHFIKEYLKLNINDKIDILNLYDKEISFLDCENIIDCSKSQGKMYEYANKFKLYDKYIIYAPMWNLSIPGILKAYLDLVIANKITFKYNSFGIPKGLLTNKKAFYIGTRGGAYPFPISFLTYDLKYIKCIFKFIGIKDFKNFILENIDKKPENTKTNFPKTLLKISDFAKKF</sequence>
<keyword evidence="3 6" id="KW-0560">Oxidoreductase</keyword>
<evidence type="ECO:0000256" key="1">
    <source>
        <dbReference type="ARBA" id="ARBA00022630"/>
    </source>
</evidence>
<feature type="domain" description="Flavodoxin-like fold" evidence="7">
    <location>
        <begin position="2"/>
        <end position="187"/>
    </location>
</feature>
<dbReference type="EC" id="1.6.5.-" evidence="6"/>
<keyword evidence="4 6" id="KW-0520">NAD</keyword>
<dbReference type="GO" id="GO:0016652">
    <property type="term" value="F:oxidoreductase activity, acting on NAD(P)H as acceptor"/>
    <property type="evidence" value="ECO:0007669"/>
    <property type="project" value="UniProtKB-UniRule"/>
</dbReference>